<evidence type="ECO:0000256" key="1">
    <source>
        <dbReference type="SAM" id="MobiDB-lite"/>
    </source>
</evidence>
<dbReference type="AlphaFoldDB" id="A0AAE1G141"/>
<name>A0AAE1G141_PETCI</name>
<feature type="region of interest" description="Disordered" evidence="1">
    <location>
        <begin position="1"/>
        <end position="20"/>
    </location>
</feature>
<keyword evidence="3" id="KW-1185">Reference proteome</keyword>
<evidence type="ECO:0000313" key="2">
    <source>
        <dbReference type="EMBL" id="KAK3884175.1"/>
    </source>
</evidence>
<protein>
    <submittedName>
        <fullName evidence="2">Uncharacterized protein</fullName>
    </submittedName>
</protein>
<dbReference type="Proteomes" id="UP001286313">
    <property type="component" value="Unassembled WGS sequence"/>
</dbReference>
<feature type="region of interest" description="Disordered" evidence="1">
    <location>
        <begin position="51"/>
        <end position="112"/>
    </location>
</feature>
<dbReference type="EMBL" id="JAWQEG010000906">
    <property type="protein sequence ID" value="KAK3884175.1"/>
    <property type="molecule type" value="Genomic_DNA"/>
</dbReference>
<accession>A0AAE1G141</accession>
<gene>
    <name evidence="2" type="ORF">Pcinc_011545</name>
</gene>
<evidence type="ECO:0000313" key="3">
    <source>
        <dbReference type="Proteomes" id="UP001286313"/>
    </source>
</evidence>
<organism evidence="2 3">
    <name type="scientific">Petrolisthes cinctipes</name>
    <name type="common">Flat porcelain crab</name>
    <dbReference type="NCBI Taxonomy" id="88211"/>
    <lineage>
        <taxon>Eukaryota</taxon>
        <taxon>Metazoa</taxon>
        <taxon>Ecdysozoa</taxon>
        <taxon>Arthropoda</taxon>
        <taxon>Crustacea</taxon>
        <taxon>Multicrustacea</taxon>
        <taxon>Malacostraca</taxon>
        <taxon>Eumalacostraca</taxon>
        <taxon>Eucarida</taxon>
        <taxon>Decapoda</taxon>
        <taxon>Pleocyemata</taxon>
        <taxon>Anomura</taxon>
        <taxon>Galatheoidea</taxon>
        <taxon>Porcellanidae</taxon>
        <taxon>Petrolisthes</taxon>
    </lineage>
</organism>
<sequence>MTPAAASEDYLGGQAEAQGWSVTKAVRMGRGLAGMQSGWEEVGVACSQEEKRSGWQSEWVGGYPDDVPKRPPSLLSQPRMKPVSITDNSMKRPQHPARTNPSASQPTTTKIIIPVTTINSSTITSPITTT</sequence>
<proteinExistence type="predicted"/>
<reference evidence="2" key="1">
    <citation type="submission" date="2023-10" db="EMBL/GenBank/DDBJ databases">
        <title>Genome assemblies of two species of porcelain crab, Petrolisthes cinctipes and Petrolisthes manimaculis (Anomura: Porcellanidae).</title>
        <authorList>
            <person name="Angst P."/>
        </authorList>
    </citation>
    <scope>NUCLEOTIDE SEQUENCE</scope>
    <source>
        <strain evidence="2">PB745_01</strain>
        <tissue evidence="2">Gill</tissue>
    </source>
</reference>
<comment type="caution">
    <text evidence="2">The sequence shown here is derived from an EMBL/GenBank/DDBJ whole genome shotgun (WGS) entry which is preliminary data.</text>
</comment>